<dbReference type="GO" id="GO:0015949">
    <property type="term" value="P:nucleobase-containing small molecule interconversion"/>
    <property type="evidence" value="ECO:0007669"/>
    <property type="project" value="TreeGrafter"/>
</dbReference>
<comment type="similarity">
    <text evidence="1 8">Belongs to the cytidylate kinase family. Type 1 subfamily.</text>
</comment>
<proteinExistence type="inferred from homology"/>
<evidence type="ECO:0000256" key="7">
    <source>
        <dbReference type="ARBA" id="ARBA00048478"/>
    </source>
</evidence>
<dbReference type="PANTHER" id="PTHR21299">
    <property type="entry name" value="CYTIDYLATE KINASE/PANTOATE-BETA-ALANINE LIGASE"/>
    <property type="match status" value="1"/>
</dbReference>
<evidence type="ECO:0000256" key="5">
    <source>
        <dbReference type="ARBA" id="ARBA00022840"/>
    </source>
</evidence>
<comment type="catalytic activity">
    <reaction evidence="6 8">
        <text>dCMP + ATP = dCDP + ADP</text>
        <dbReference type="Rhea" id="RHEA:25094"/>
        <dbReference type="ChEBI" id="CHEBI:30616"/>
        <dbReference type="ChEBI" id="CHEBI:57566"/>
        <dbReference type="ChEBI" id="CHEBI:58593"/>
        <dbReference type="ChEBI" id="CHEBI:456216"/>
        <dbReference type="EC" id="2.7.4.25"/>
    </reaction>
</comment>
<feature type="binding site" evidence="8">
    <location>
        <begin position="11"/>
        <end position="19"/>
    </location>
    <ligand>
        <name>ATP</name>
        <dbReference type="ChEBI" id="CHEBI:30616"/>
    </ligand>
</feature>
<evidence type="ECO:0000313" key="10">
    <source>
        <dbReference type="EMBL" id="KKR94573.1"/>
    </source>
</evidence>
<dbReference type="EMBL" id="LCAN01000005">
    <property type="protein sequence ID" value="KKR94573.1"/>
    <property type="molecule type" value="Genomic_DNA"/>
</dbReference>
<keyword evidence="3 8" id="KW-0547">Nucleotide-binding</keyword>
<dbReference type="GO" id="GO:0005524">
    <property type="term" value="F:ATP binding"/>
    <property type="evidence" value="ECO:0007669"/>
    <property type="project" value="UniProtKB-UniRule"/>
</dbReference>
<dbReference type="NCBIfam" id="TIGR00017">
    <property type="entry name" value="cmk"/>
    <property type="match status" value="1"/>
</dbReference>
<protein>
    <recommendedName>
        <fullName evidence="8">Cytidylate kinase</fullName>
        <shortName evidence="8">CK</shortName>
        <ecNumber evidence="8">2.7.4.25</ecNumber>
    </recommendedName>
    <alternativeName>
        <fullName evidence="8">Cytidine monophosphate kinase</fullName>
        <shortName evidence="8">CMP kinase</shortName>
    </alternativeName>
</protein>
<dbReference type="SUPFAM" id="SSF52540">
    <property type="entry name" value="P-loop containing nucleoside triphosphate hydrolases"/>
    <property type="match status" value="1"/>
</dbReference>
<evidence type="ECO:0000259" key="9">
    <source>
        <dbReference type="Pfam" id="PF02224"/>
    </source>
</evidence>
<gene>
    <name evidence="8" type="primary">cmk</name>
    <name evidence="10" type="ORF">UU41_C0005G0031</name>
</gene>
<evidence type="ECO:0000256" key="3">
    <source>
        <dbReference type="ARBA" id="ARBA00022741"/>
    </source>
</evidence>
<dbReference type="PATRIC" id="fig|1618474.3.peg.245"/>
<feature type="domain" description="Cytidylate kinase" evidence="9">
    <location>
        <begin position="7"/>
        <end position="222"/>
    </location>
</feature>
<organism evidence="10 11">
    <name type="scientific">Candidatus Roizmanbacteria bacterium GW2011_GWA1_41_13</name>
    <dbReference type="NCBI Taxonomy" id="1618474"/>
    <lineage>
        <taxon>Bacteria</taxon>
        <taxon>Candidatus Roizmaniibacteriota</taxon>
    </lineage>
</organism>
<evidence type="ECO:0000256" key="8">
    <source>
        <dbReference type="HAMAP-Rule" id="MF_00238"/>
    </source>
</evidence>
<name>A0A0G0V0Y0_9BACT</name>
<dbReference type="EC" id="2.7.4.25" evidence="8"/>
<evidence type="ECO:0000256" key="4">
    <source>
        <dbReference type="ARBA" id="ARBA00022777"/>
    </source>
</evidence>
<evidence type="ECO:0000313" key="11">
    <source>
        <dbReference type="Proteomes" id="UP000034961"/>
    </source>
</evidence>
<accession>A0A0G0V0Y0</accession>
<sequence length="226" mass="25650">MKQHMQIAIDGPVAAGKGTIARLLAKKINARYVDSGAMYRAVAVLGLRKNISLENPVELLLELKKVPLRLRPARDKFSFDVYLNDENVQDNIRTSEVSRGSSVVAQYPKIRSYLVKIQKEIASKFSVVMEGRDIGTVVLSNADIKIYLIADQKTRALRRQKQLEEKGEYVSFEKVLQETIERDNRDMSRAINPLKKASDAIEFDTSNMSIEQVINELVEIIKEKKI</sequence>
<dbReference type="GO" id="GO:0005829">
    <property type="term" value="C:cytosol"/>
    <property type="evidence" value="ECO:0007669"/>
    <property type="project" value="TreeGrafter"/>
</dbReference>
<keyword evidence="5 8" id="KW-0067">ATP-binding</keyword>
<dbReference type="GO" id="GO:0036430">
    <property type="term" value="F:CMP kinase activity"/>
    <property type="evidence" value="ECO:0007669"/>
    <property type="project" value="RHEA"/>
</dbReference>
<dbReference type="InterPro" id="IPR011994">
    <property type="entry name" value="Cytidylate_kinase_dom"/>
</dbReference>
<dbReference type="CDD" id="cd02020">
    <property type="entry name" value="CMPK"/>
    <property type="match status" value="1"/>
</dbReference>
<comment type="subcellular location">
    <subcellularLocation>
        <location evidence="8">Cytoplasm</location>
    </subcellularLocation>
</comment>
<dbReference type="InterPro" id="IPR003136">
    <property type="entry name" value="Cytidylate_kin"/>
</dbReference>
<keyword evidence="2 8" id="KW-0808">Transferase</keyword>
<dbReference type="GO" id="GO:0006220">
    <property type="term" value="P:pyrimidine nucleotide metabolic process"/>
    <property type="evidence" value="ECO:0007669"/>
    <property type="project" value="UniProtKB-UniRule"/>
</dbReference>
<evidence type="ECO:0000256" key="6">
    <source>
        <dbReference type="ARBA" id="ARBA00047615"/>
    </source>
</evidence>
<evidence type="ECO:0000256" key="2">
    <source>
        <dbReference type="ARBA" id="ARBA00022679"/>
    </source>
</evidence>
<dbReference type="HAMAP" id="MF_00238">
    <property type="entry name" value="Cytidyl_kinase_type1"/>
    <property type="match status" value="1"/>
</dbReference>
<reference evidence="10 11" key="1">
    <citation type="journal article" date="2015" name="Nature">
        <title>rRNA introns, odd ribosomes, and small enigmatic genomes across a large radiation of phyla.</title>
        <authorList>
            <person name="Brown C.T."/>
            <person name="Hug L.A."/>
            <person name="Thomas B.C."/>
            <person name="Sharon I."/>
            <person name="Castelle C.J."/>
            <person name="Singh A."/>
            <person name="Wilkins M.J."/>
            <person name="Williams K.H."/>
            <person name="Banfield J.F."/>
        </authorList>
    </citation>
    <scope>NUCLEOTIDE SEQUENCE [LARGE SCALE GENOMIC DNA]</scope>
</reference>
<dbReference type="AlphaFoldDB" id="A0A0G0V0Y0"/>
<dbReference type="InterPro" id="IPR027417">
    <property type="entry name" value="P-loop_NTPase"/>
</dbReference>
<dbReference type="Gene3D" id="3.40.50.300">
    <property type="entry name" value="P-loop containing nucleotide triphosphate hydrolases"/>
    <property type="match status" value="1"/>
</dbReference>
<evidence type="ECO:0000256" key="1">
    <source>
        <dbReference type="ARBA" id="ARBA00009427"/>
    </source>
</evidence>
<comment type="caution">
    <text evidence="10">The sequence shown here is derived from an EMBL/GenBank/DDBJ whole genome shotgun (WGS) entry which is preliminary data.</text>
</comment>
<keyword evidence="8" id="KW-0963">Cytoplasm</keyword>
<dbReference type="PANTHER" id="PTHR21299:SF2">
    <property type="entry name" value="CYTIDYLATE KINASE"/>
    <property type="match status" value="1"/>
</dbReference>
<dbReference type="Pfam" id="PF02224">
    <property type="entry name" value="Cytidylate_kin"/>
    <property type="match status" value="1"/>
</dbReference>
<dbReference type="Proteomes" id="UP000034961">
    <property type="component" value="Unassembled WGS sequence"/>
</dbReference>
<keyword evidence="4 8" id="KW-0418">Kinase</keyword>
<dbReference type="GO" id="GO:0036431">
    <property type="term" value="F:dCMP kinase activity"/>
    <property type="evidence" value="ECO:0007669"/>
    <property type="project" value="InterPro"/>
</dbReference>
<comment type="catalytic activity">
    <reaction evidence="7 8">
        <text>CMP + ATP = CDP + ADP</text>
        <dbReference type="Rhea" id="RHEA:11600"/>
        <dbReference type="ChEBI" id="CHEBI:30616"/>
        <dbReference type="ChEBI" id="CHEBI:58069"/>
        <dbReference type="ChEBI" id="CHEBI:60377"/>
        <dbReference type="ChEBI" id="CHEBI:456216"/>
        <dbReference type="EC" id="2.7.4.25"/>
    </reaction>
</comment>